<evidence type="ECO:0000313" key="2">
    <source>
        <dbReference type="Proteomes" id="UP001190700"/>
    </source>
</evidence>
<reference evidence="1 2" key="1">
    <citation type="journal article" date="2015" name="Genome Biol. Evol.">
        <title>Comparative Genomics of a Bacterivorous Green Alga Reveals Evolutionary Causalities and Consequences of Phago-Mixotrophic Mode of Nutrition.</title>
        <authorList>
            <person name="Burns J.A."/>
            <person name="Paasch A."/>
            <person name="Narechania A."/>
            <person name="Kim E."/>
        </authorList>
    </citation>
    <scope>NUCLEOTIDE SEQUENCE [LARGE SCALE GENOMIC DNA]</scope>
    <source>
        <strain evidence="1 2">PLY_AMNH</strain>
    </source>
</reference>
<dbReference type="Proteomes" id="UP001190700">
    <property type="component" value="Unassembled WGS sequence"/>
</dbReference>
<keyword evidence="2" id="KW-1185">Reference proteome</keyword>
<accession>A0AAE0GAJ4</accession>
<dbReference type="AlphaFoldDB" id="A0AAE0GAJ4"/>
<evidence type="ECO:0000313" key="1">
    <source>
        <dbReference type="EMBL" id="KAK3273906.1"/>
    </source>
</evidence>
<organism evidence="1 2">
    <name type="scientific">Cymbomonas tetramitiformis</name>
    <dbReference type="NCBI Taxonomy" id="36881"/>
    <lineage>
        <taxon>Eukaryota</taxon>
        <taxon>Viridiplantae</taxon>
        <taxon>Chlorophyta</taxon>
        <taxon>Pyramimonadophyceae</taxon>
        <taxon>Pyramimonadales</taxon>
        <taxon>Pyramimonadaceae</taxon>
        <taxon>Cymbomonas</taxon>
    </lineage>
</organism>
<dbReference type="EMBL" id="LGRX02008141">
    <property type="protein sequence ID" value="KAK3273906.1"/>
    <property type="molecule type" value="Genomic_DNA"/>
</dbReference>
<gene>
    <name evidence="1" type="ORF">CYMTET_17893</name>
</gene>
<name>A0AAE0GAJ4_9CHLO</name>
<comment type="caution">
    <text evidence="1">The sequence shown here is derived from an EMBL/GenBank/DDBJ whole genome shotgun (WGS) entry which is preliminary data.</text>
</comment>
<protein>
    <submittedName>
        <fullName evidence="1">Uncharacterized protein</fullName>
    </submittedName>
</protein>
<sequence>MTQKMLELQQRQQQDNSIYRNSSCGWTRWEINSRLCQHKDLKKLVARGTAACAEWLLGSAAQSAKGPTLVIECTLVWSVPGGGCGKTAPGGGWELHERSLVLASKLSWGAKVKLSRTAWSDVQWWPKLPAMSRWNGRKNCTCLTRAKLDADSVLKALGRVLNLQRSRPGGASRGDVECGGPVVRAGLQSSELQAKGTHTEADVFQARAGGRCEEIDALAHKRLSGRPSGSSPRGRCWVAQKLQEEEDAVTVVSPYLPDRDQFWFGEREARAKEVAPAEGPLHFKRGGSELRGTSEWDAIMFSIPSSLRAAILAPGAPQSASGYAGEVCTYRPELAEDEADVQRMWRQRDTYAPLLRAPLQLRPSSAQETQLRRATWQLRRASVYMISVFVTVADVRVDREAASSTDDELEG</sequence>
<proteinExistence type="predicted"/>